<dbReference type="RefSeq" id="WP_308488981.1">
    <property type="nucleotide sequence ID" value="NZ_JAVFCB010000004.1"/>
</dbReference>
<evidence type="ECO:0000313" key="3">
    <source>
        <dbReference type="Proteomes" id="UP001230289"/>
    </source>
</evidence>
<name>A0ABU0XG10_9MICO</name>
<feature type="compositionally biased region" description="Basic and acidic residues" evidence="1">
    <location>
        <begin position="1"/>
        <end position="13"/>
    </location>
</feature>
<evidence type="ECO:0008006" key="4">
    <source>
        <dbReference type="Google" id="ProtNLM"/>
    </source>
</evidence>
<dbReference type="Proteomes" id="UP001230289">
    <property type="component" value="Unassembled WGS sequence"/>
</dbReference>
<keyword evidence="3" id="KW-1185">Reference proteome</keyword>
<gene>
    <name evidence="2" type="ORF">RBR11_08970</name>
</gene>
<protein>
    <recommendedName>
        <fullName evidence="4">Ribbon-helix-helix protein CopG domain-containing protein</fullName>
    </recommendedName>
</protein>
<accession>A0ABU0XG10</accession>
<proteinExistence type="predicted"/>
<organism evidence="2 3">
    <name type="scientific">Microbacterium capsulatum</name>
    <dbReference type="NCBI Taxonomy" id="3041921"/>
    <lineage>
        <taxon>Bacteria</taxon>
        <taxon>Bacillati</taxon>
        <taxon>Actinomycetota</taxon>
        <taxon>Actinomycetes</taxon>
        <taxon>Micrococcales</taxon>
        <taxon>Microbacteriaceae</taxon>
        <taxon>Microbacterium</taxon>
    </lineage>
</organism>
<evidence type="ECO:0000313" key="2">
    <source>
        <dbReference type="EMBL" id="MDQ4214047.1"/>
    </source>
</evidence>
<evidence type="ECO:0000256" key="1">
    <source>
        <dbReference type="SAM" id="MobiDB-lite"/>
    </source>
</evidence>
<reference evidence="2 3" key="1">
    <citation type="submission" date="2023-08" db="EMBL/GenBank/DDBJ databases">
        <title>Microbacterium sp. nov., isolated from a waste landfill.</title>
        <authorList>
            <person name="Wen W."/>
        </authorList>
    </citation>
    <scope>NUCLEOTIDE SEQUENCE [LARGE SCALE GENOMIC DNA]</scope>
    <source>
        <strain evidence="2 3">ASV81</strain>
    </source>
</reference>
<feature type="region of interest" description="Disordered" evidence="1">
    <location>
        <begin position="1"/>
        <end position="28"/>
    </location>
</feature>
<sequence>MARAERGHGEAARPKQPVGRPRVYEDDAERPISVTLRLSPQARAHLREMAEATSTLPGEIVTEAIEQYFQRKFPHGVPSREVKA</sequence>
<comment type="caution">
    <text evidence="2">The sequence shown here is derived from an EMBL/GenBank/DDBJ whole genome shotgun (WGS) entry which is preliminary data.</text>
</comment>
<dbReference type="EMBL" id="JAVFCB010000004">
    <property type="protein sequence ID" value="MDQ4214047.1"/>
    <property type="molecule type" value="Genomic_DNA"/>
</dbReference>